<keyword evidence="2" id="KW-0808">Transferase</keyword>
<dbReference type="InterPro" id="IPR051091">
    <property type="entry name" value="O-Glucosyltr/Glycosyltrsf_90"/>
</dbReference>
<gene>
    <name evidence="5" type="ORF">WJX73_004749</name>
</gene>
<sequence>MSIEWKSMNRVFSSDFAAPKLVTRTLTILVGAFLAVALLDHTLWQGSLRAGLTTGRPILAGRHRDAEAYPEDQGFQEAFDQIGEDLRPYRQTGITLEMVESSYCSCTHNGWRLQVVNGSMVRGPHLQQAKKLENEHLILHPGPSFGGWPEVKFSKWVEMQQTMGLAAQQYPWEERDPALFFAGCNLGPQRNVLFDNQEMIRRDHPEASINWICWERPELVPPVFDFCKHKHLLNIMGNSWSSRLKYLFLCGSTVVFPESPYIEFWYKLLKHGHNVVRTPEITRENRGEPLLEAARALIANETNAKRLAANAWHTGSMWMDEH</sequence>
<feature type="transmembrane region" description="Helical" evidence="3">
    <location>
        <begin position="21"/>
        <end position="39"/>
    </location>
</feature>
<dbReference type="EMBL" id="JALJOQ010000068">
    <property type="protein sequence ID" value="KAK9802733.1"/>
    <property type="molecule type" value="Genomic_DNA"/>
</dbReference>
<accession>A0AAW1P2F4</accession>
<keyword evidence="3" id="KW-0472">Membrane</keyword>
<feature type="domain" description="Glycosyl transferase CAP10" evidence="4">
    <location>
        <begin position="128"/>
        <end position="308"/>
    </location>
</feature>
<evidence type="ECO:0000256" key="2">
    <source>
        <dbReference type="ARBA" id="ARBA00022679"/>
    </source>
</evidence>
<evidence type="ECO:0000259" key="4">
    <source>
        <dbReference type="SMART" id="SM00672"/>
    </source>
</evidence>
<dbReference type="PANTHER" id="PTHR12203:SF35">
    <property type="entry name" value="PROTEIN O-GLUCOSYLTRANSFERASE 1"/>
    <property type="match status" value="1"/>
</dbReference>
<keyword evidence="3" id="KW-0812">Transmembrane</keyword>
<reference evidence="5 6" key="1">
    <citation type="journal article" date="2024" name="Nat. Commun.">
        <title>Phylogenomics reveals the evolutionary origins of lichenization in chlorophyte algae.</title>
        <authorList>
            <person name="Puginier C."/>
            <person name="Libourel C."/>
            <person name="Otte J."/>
            <person name="Skaloud P."/>
            <person name="Haon M."/>
            <person name="Grisel S."/>
            <person name="Petersen M."/>
            <person name="Berrin J.G."/>
            <person name="Delaux P.M."/>
            <person name="Dal Grande F."/>
            <person name="Keller J."/>
        </authorList>
    </citation>
    <scope>NUCLEOTIDE SEQUENCE [LARGE SCALE GENOMIC DNA]</scope>
    <source>
        <strain evidence="5 6">SAG 2036</strain>
    </source>
</reference>
<keyword evidence="3" id="KW-1133">Transmembrane helix</keyword>
<dbReference type="Pfam" id="PF05686">
    <property type="entry name" value="Glyco_transf_90"/>
    <property type="match status" value="1"/>
</dbReference>
<dbReference type="Proteomes" id="UP001465755">
    <property type="component" value="Unassembled WGS sequence"/>
</dbReference>
<dbReference type="InterPro" id="IPR006598">
    <property type="entry name" value="CAP10"/>
</dbReference>
<comment type="caution">
    <text evidence="5">The sequence shown here is derived from an EMBL/GenBank/DDBJ whole genome shotgun (WGS) entry which is preliminary data.</text>
</comment>
<dbReference type="AlphaFoldDB" id="A0AAW1P2F4"/>
<evidence type="ECO:0000313" key="5">
    <source>
        <dbReference type="EMBL" id="KAK9802733.1"/>
    </source>
</evidence>
<comment type="similarity">
    <text evidence="1">Belongs to the glycosyltransferase 90 family.</text>
</comment>
<organism evidence="5 6">
    <name type="scientific">Symbiochloris irregularis</name>
    <dbReference type="NCBI Taxonomy" id="706552"/>
    <lineage>
        <taxon>Eukaryota</taxon>
        <taxon>Viridiplantae</taxon>
        <taxon>Chlorophyta</taxon>
        <taxon>core chlorophytes</taxon>
        <taxon>Trebouxiophyceae</taxon>
        <taxon>Trebouxiales</taxon>
        <taxon>Trebouxiaceae</taxon>
        <taxon>Symbiochloris</taxon>
    </lineage>
</organism>
<dbReference type="GO" id="GO:0016740">
    <property type="term" value="F:transferase activity"/>
    <property type="evidence" value="ECO:0007669"/>
    <property type="project" value="UniProtKB-KW"/>
</dbReference>
<keyword evidence="6" id="KW-1185">Reference proteome</keyword>
<evidence type="ECO:0000256" key="3">
    <source>
        <dbReference type="SAM" id="Phobius"/>
    </source>
</evidence>
<name>A0AAW1P2F4_9CHLO</name>
<evidence type="ECO:0000313" key="6">
    <source>
        <dbReference type="Proteomes" id="UP001465755"/>
    </source>
</evidence>
<dbReference type="PANTHER" id="PTHR12203">
    <property type="entry name" value="KDEL LYS-ASP-GLU-LEU CONTAINING - RELATED"/>
    <property type="match status" value="1"/>
</dbReference>
<protein>
    <recommendedName>
        <fullName evidence="4">Glycosyl transferase CAP10 domain-containing protein</fullName>
    </recommendedName>
</protein>
<evidence type="ECO:0000256" key="1">
    <source>
        <dbReference type="ARBA" id="ARBA00010118"/>
    </source>
</evidence>
<dbReference type="SMART" id="SM00672">
    <property type="entry name" value="CAP10"/>
    <property type="match status" value="1"/>
</dbReference>
<proteinExistence type="inferred from homology"/>